<gene>
    <name evidence="4" type="ORF">RM52_03435</name>
</gene>
<dbReference type="InterPro" id="IPR002931">
    <property type="entry name" value="Transglutaminase-like"/>
</dbReference>
<feature type="transmembrane region" description="Helical" evidence="2">
    <location>
        <begin position="51"/>
        <end position="69"/>
    </location>
</feature>
<feature type="transmembrane region" description="Helical" evidence="2">
    <location>
        <begin position="191"/>
        <end position="207"/>
    </location>
</feature>
<dbReference type="InterPro" id="IPR038765">
    <property type="entry name" value="Papain-like_cys_pep_sf"/>
</dbReference>
<evidence type="ECO:0000259" key="3">
    <source>
        <dbReference type="SMART" id="SM00460"/>
    </source>
</evidence>
<feature type="transmembrane region" description="Helical" evidence="2">
    <location>
        <begin position="141"/>
        <end position="160"/>
    </location>
</feature>
<feature type="transmembrane region" description="Helical" evidence="2">
    <location>
        <begin position="167"/>
        <end position="185"/>
    </location>
</feature>
<dbReference type="PANTHER" id="PTHR42736:SF1">
    <property type="entry name" value="PROTEIN-GLUTAMINE GAMMA-GLUTAMYLTRANSFERASE"/>
    <property type="match status" value="1"/>
</dbReference>
<dbReference type="Proteomes" id="UP000031202">
    <property type="component" value="Unassembled WGS sequence"/>
</dbReference>
<name>A0A0B4CYN0_9MICO</name>
<dbReference type="EMBL" id="JWSZ01000003">
    <property type="protein sequence ID" value="KIC59516.1"/>
    <property type="molecule type" value="Genomic_DNA"/>
</dbReference>
<dbReference type="RefSeq" id="WP_039413014.1">
    <property type="nucleotide sequence ID" value="NZ_JWSZ01000003.1"/>
</dbReference>
<protein>
    <submittedName>
        <fullName evidence="4">Transglutaminase</fullName>
    </submittedName>
</protein>
<evidence type="ECO:0000256" key="2">
    <source>
        <dbReference type="SAM" id="Phobius"/>
    </source>
</evidence>
<comment type="caution">
    <text evidence="4">The sequence shown here is derived from an EMBL/GenBank/DDBJ whole genome shotgun (WGS) entry which is preliminary data.</text>
</comment>
<feature type="transmembrane region" description="Helical" evidence="2">
    <location>
        <begin position="631"/>
        <end position="655"/>
    </location>
</feature>
<feature type="transmembrane region" description="Helical" evidence="2">
    <location>
        <begin position="239"/>
        <end position="260"/>
    </location>
</feature>
<feature type="transmembrane region" description="Helical" evidence="2">
    <location>
        <begin position="76"/>
        <end position="98"/>
    </location>
</feature>
<dbReference type="InterPro" id="IPR021878">
    <property type="entry name" value="TgpA_N"/>
</dbReference>
<keyword evidence="2" id="KW-0812">Transmembrane</keyword>
<evidence type="ECO:0000256" key="1">
    <source>
        <dbReference type="SAM" id="MobiDB-lite"/>
    </source>
</evidence>
<dbReference type="PANTHER" id="PTHR42736">
    <property type="entry name" value="PROTEIN-GLUTAMINE GAMMA-GLUTAMYLTRANSFERASE"/>
    <property type="match status" value="1"/>
</dbReference>
<dbReference type="Gene3D" id="3.10.620.30">
    <property type="match status" value="1"/>
</dbReference>
<feature type="transmembrane region" description="Helical" evidence="2">
    <location>
        <begin position="21"/>
        <end position="45"/>
    </location>
</feature>
<dbReference type="AlphaFoldDB" id="A0A0B4CYN0"/>
<dbReference type="Pfam" id="PF01841">
    <property type="entry name" value="Transglut_core"/>
    <property type="match status" value="1"/>
</dbReference>
<keyword evidence="2" id="KW-0472">Membrane</keyword>
<accession>A0A0B4CYN0</accession>
<sequence>MSARPRLPRRASRPAAQAATIEPRVLTLDLTAAALLLAVSIVGFAPTFDSPQYLVAGVGGLALGLALAWAGARWRLGVLSLAGATIGAYVVFGGALALPHTALLGVVPTLETLQQLALGTITSWKQLLTTVPPVAASDGHLVVPFILTLVGAVLTGSLALRARHGAWALLPALAVLVATILLGVAQPAAPLVQGIVFAVVATVWLALRRAWDHDRAAVRIESAGASDAGAVRSSRTRRLVAGGIVLAVASAAGIATAAVATPPRYILRDFIVPPFDITDYPSPLQSFRGYVRDDADKTLFTVTGLPKDGRVRLATMDTYDGIVYNVSDDGAGSSSAFTPIRSNMSPSATGTAATLRIEIGDLSGVWVPDVGAVRDFTFDGPRASELARTTHFNDATGTAVAPAGLASGDAYTIDTVIPDLPSDTALADVPFAALKMPKQTGIPEKIADIASKATASADTPIERARALESYLHTQGFFSHGLGDDVVSLSGHGANRITSLFGGDQMVGDDEQYAVAMALMATQLGMPARVVMGWHADEKHPQDGPTLTATGGNLHAWVEIAFQGYGWVPFDPTPDEDNKPNDQSTKPKANPKPQVLQPPPPAQQPADLPPAIAENRDQDEEQAADLSWLGPVLLYGGLTLGILLLLAAPFIVMGVIKGVRRARRRNAERTADRISGGWDELVDSAVDLRAPVAIGATRAESALVVGSTFDDPRVTQLATRADVDVFGPGDPAPEDVDAFWREVDDIVGQMRGSTTVWQRLRARLSVRSLRRSGWSWHALGQAIAGTGRAVVARVRRGIRPRGTESSDD</sequence>
<reference evidence="4 5" key="1">
    <citation type="submission" date="2014-12" db="EMBL/GenBank/DDBJ databases">
        <title>Genome sequencing of Microbacterium hominis TPW29.</title>
        <authorList>
            <person name="Tan P.W."/>
            <person name="Chan K.-G."/>
        </authorList>
    </citation>
    <scope>NUCLEOTIDE SEQUENCE [LARGE SCALE GENOMIC DNA]</scope>
    <source>
        <strain evidence="4 5">TPW29</strain>
    </source>
</reference>
<feature type="domain" description="Transglutaminase-like" evidence="3">
    <location>
        <begin position="501"/>
        <end position="573"/>
    </location>
</feature>
<proteinExistence type="predicted"/>
<dbReference type="SUPFAM" id="SSF54001">
    <property type="entry name" value="Cysteine proteinases"/>
    <property type="match status" value="1"/>
</dbReference>
<evidence type="ECO:0000313" key="5">
    <source>
        <dbReference type="Proteomes" id="UP000031202"/>
    </source>
</evidence>
<feature type="region of interest" description="Disordered" evidence="1">
    <location>
        <begin position="568"/>
        <end position="609"/>
    </location>
</feature>
<dbReference type="Pfam" id="PF11992">
    <property type="entry name" value="TgpA_N"/>
    <property type="match status" value="1"/>
</dbReference>
<dbReference type="SMART" id="SM00460">
    <property type="entry name" value="TGc"/>
    <property type="match status" value="1"/>
</dbReference>
<evidence type="ECO:0000313" key="4">
    <source>
        <dbReference type="EMBL" id="KIC59516.1"/>
    </source>
</evidence>
<keyword evidence="2" id="KW-1133">Transmembrane helix</keyword>
<organism evidence="4 5">
    <name type="scientific">Microbacterium hominis</name>
    <dbReference type="NCBI Taxonomy" id="162426"/>
    <lineage>
        <taxon>Bacteria</taxon>
        <taxon>Bacillati</taxon>
        <taxon>Actinomycetota</taxon>
        <taxon>Actinomycetes</taxon>
        <taxon>Micrococcales</taxon>
        <taxon>Microbacteriaceae</taxon>
        <taxon>Microbacterium</taxon>
    </lineage>
</organism>
<dbReference type="InterPro" id="IPR052901">
    <property type="entry name" value="Bact_TGase-like"/>
</dbReference>